<evidence type="ECO:0000256" key="8">
    <source>
        <dbReference type="ARBA" id="ARBA00023303"/>
    </source>
</evidence>
<name>T0RIK1_SAPDV</name>
<evidence type="ECO:0000256" key="3">
    <source>
        <dbReference type="ARBA" id="ARBA00022692"/>
    </source>
</evidence>
<feature type="region of interest" description="Disordered" evidence="9">
    <location>
        <begin position="1"/>
        <end position="20"/>
    </location>
</feature>
<evidence type="ECO:0000256" key="6">
    <source>
        <dbReference type="ARBA" id="ARBA00023136"/>
    </source>
</evidence>
<dbReference type="AlphaFoldDB" id="T0RIK1"/>
<dbReference type="OrthoDB" id="421226at2759"/>
<dbReference type="PROSITE" id="PS50042">
    <property type="entry name" value="CNMP_BINDING_3"/>
    <property type="match status" value="1"/>
</dbReference>
<feature type="domain" description="Cyclic nucleotide-binding" evidence="11">
    <location>
        <begin position="413"/>
        <end position="532"/>
    </location>
</feature>
<dbReference type="PANTHER" id="PTHR45689:SF13">
    <property type="entry name" value="CYCLIC NUCLEOTIDE-BINDING DOMAIN-CONTAINING PROTEIN"/>
    <property type="match status" value="1"/>
</dbReference>
<dbReference type="InterPro" id="IPR000595">
    <property type="entry name" value="cNMP-bd_dom"/>
</dbReference>
<dbReference type="InterPro" id="IPR051413">
    <property type="entry name" value="K/Na_HCN_channel"/>
</dbReference>
<evidence type="ECO:0000256" key="2">
    <source>
        <dbReference type="ARBA" id="ARBA00022448"/>
    </source>
</evidence>
<dbReference type="RefSeq" id="XP_008616981.1">
    <property type="nucleotide sequence ID" value="XM_008618759.1"/>
</dbReference>
<dbReference type="Pfam" id="PF00027">
    <property type="entry name" value="cNMP_binding"/>
    <property type="match status" value="1"/>
</dbReference>
<dbReference type="InterPro" id="IPR018490">
    <property type="entry name" value="cNMP-bd_dom_sf"/>
</dbReference>
<sequence length="727" mass="82500">MATTKSSVVPAEAPRSPRRPTKLVRSFTERAFTGLRIDPNEQIARAAKSVLIPKEEIEIFHSPDTGASPYMLHPNSVFRRVWDVCAACSVVCVCLLTPLELGFQNADWRQLSALGTFLDVFFVTDMVLTFRTGYLISGEIVMNQRLVMWHYAESWLLIDCLSNFPFYLFYSHANQSSVKFLKLQKIPKMLRFARLLKYMRQYAKYYNFVLVVVAIVISLHVLTCLWASLFDQCIKNVYDASTNQTYCDDTQVDTSRRQTLDTGQMEPMYLEALLNVLMLYTSLGEYSTYASIGNLESPLARATPTVYLLSICIVVLGLVSIAVFLANIISIFISWDQQSAQFRNRMDIISAEMKHYEIPLELQRRVKRNYDYLWINQRAYSEMTLLSQRGISKSLRTTIALFLYKDLLETVPFFAGENAKLLGRICLLLETAVYLPGDLIIQVDDLGKEMFIVRRGVVEILIANRPENAPRILLKDGAFFGETALVVEVRRTSSVQSVTVTDLNVLNKQAFDEIIAEFPDFFQKMKRIVVQRQMDNMHISNDADKTVIERELNAVIDHSLTQRASDVSSPYWRYSEANKTGNKLKRIAERLKHSEQTTVVPITRPKRRKRSSALRVLTGLSVFSHNPIKSALAKKPSFLRQPVTRRTTEPAVSGATETPEAELQPSLTTISQRLRVVEASIAALPTYMTALQTTMQQLQADLARLQAASTPTELPSLHVSPLHPAMQ</sequence>
<evidence type="ECO:0000256" key="5">
    <source>
        <dbReference type="ARBA" id="ARBA00023065"/>
    </source>
</evidence>
<protein>
    <recommendedName>
        <fullName evidence="11">Cyclic nucleotide-binding domain-containing protein</fullName>
    </recommendedName>
</protein>
<dbReference type="FunFam" id="1.10.287.630:FF:000001">
    <property type="entry name" value="Cyclic nucleotide-gated channel alpha 3"/>
    <property type="match status" value="1"/>
</dbReference>
<dbReference type="EMBL" id="JH767182">
    <property type="protein sequence ID" value="EQC29677.1"/>
    <property type="molecule type" value="Genomic_DNA"/>
</dbReference>
<evidence type="ECO:0000256" key="1">
    <source>
        <dbReference type="ARBA" id="ARBA00004141"/>
    </source>
</evidence>
<evidence type="ECO:0000313" key="12">
    <source>
        <dbReference type="EMBL" id="EQC29677.1"/>
    </source>
</evidence>
<dbReference type="GO" id="GO:0005249">
    <property type="term" value="F:voltage-gated potassium channel activity"/>
    <property type="evidence" value="ECO:0007669"/>
    <property type="project" value="TreeGrafter"/>
</dbReference>
<dbReference type="SMART" id="SM00100">
    <property type="entry name" value="cNMP"/>
    <property type="match status" value="1"/>
</dbReference>
<keyword evidence="3 10" id="KW-0812">Transmembrane</keyword>
<evidence type="ECO:0000256" key="7">
    <source>
        <dbReference type="ARBA" id="ARBA00023286"/>
    </source>
</evidence>
<evidence type="ECO:0000256" key="4">
    <source>
        <dbReference type="ARBA" id="ARBA00022989"/>
    </source>
</evidence>
<dbReference type="GO" id="GO:0035725">
    <property type="term" value="P:sodium ion transmembrane transport"/>
    <property type="evidence" value="ECO:0007669"/>
    <property type="project" value="TreeGrafter"/>
</dbReference>
<reference evidence="12 13" key="1">
    <citation type="submission" date="2012-04" db="EMBL/GenBank/DDBJ databases">
        <title>The Genome Sequence of Saprolegnia declina VS20.</title>
        <authorList>
            <consortium name="The Broad Institute Genome Sequencing Platform"/>
            <person name="Russ C."/>
            <person name="Nusbaum C."/>
            <person name="Tyler B."/>
            <person name="van West P."/>
            <person name="Dieguez-Uribeondo J."/>
            <person name="de Bruijn I."/>
            <person name="Tripathy S."/>
            <person name="Jiang R."/>
            <person name="Young S.K."/>
            <person name="Zeng Q."/>
            <person name="Gargeya S."/>
            <person name="Fitzgerald M."/>
            <person name="Haas B."/>
            <person name="Abouelleil A."/>
            <person name="Alvarado L."/>
            <person name="Arachchi H.M."/>
            <person name="Berlin A."/>
            <person name="Chapman S.B."/>
            <person name="Goldberg J."/>
            <person name="Griggs A."/>
            <person name="Gujja S."/>
            <person name="Hansen M."/>
            <person name="Howarth C."/>
            <person name="Imamovic A."/>
            <person name="Larimer J."/>
            <person name="McCowen C."/>
            <person name="Montmayeur A."/>
            <person name="Murphy C."/>
            <person name="Neiman D."/>
            <person name="Pearson M."/>
            <person name="Priest M."/>
            <person name="Roberts A."/>
            <person name="Saif S."/>
            <person name="Shea T."/>
            <person name="Sisk P."/>
            <person name="Sykes S."/>
            <person name="Wortman J."/>
            <person name="Nusbaum C."/>
            <person name="Birren B."/>
        </authorList>
    </citation>
    <scope>NUCLEOTIDE SEQUENCE [LARGE SCALE GENOMIC DNA]</scope>
    <source>
        <strain evidence="12 13">VS20</strain>
    </source>
</reference>
<dbReference type="Gene3D" id="1.10.287.70">
    <property type="match status" value="1"/>
</dbReference>
<dbReference type="Gene3D" id="1.10.287.630">
    <property type="entry name" value="Helix hairpin bin"/>
    <property type="match status" value="1"/>
</dbReference>
<dbReference type="SUPFAM" id="SSF51206">
    <property type="entry name" value="cAMP-binding domain-like"/>
    <property type="match status" value="1"/>
</dbReference>
<feature type="region of interest" description="Disordered" evidence="9">
    <location>
        <begin position="643"/>
        <end position="666"/>
    </location>
</feature>
<dbReference type="Proteomes" id="UP000030762">
    <property type="component" value="Unassembled WGS sequence"/>
</dbReference>
<organism evidence="12 13">
    <name type="scientific">Saprolegnia diclina (strain VS20)</name>
    <dbReference type="NCBI Taxonomy" id="1156394"/>
    <lineage>
        <taxon>Eukaryota</taxon>
        <taxon>Sar</taxon>
        <taxon>Stramenopiles</taxon>
        <taxon>Oomycota</taxon>
        <taxon>Saprolegniomycetes</taxon>
        <taxon>Saprolegniales</taxon>
        <taxon>Saprolegniaceae</taxon>
        <taxon>Saprolegnia</taxon>
    </lineage>
</organism>
<dbReference type="SUPFAM" id="SSF81324">
    <property type="entry name" value="Voltage-gated potassium channels"/>
    <property type="match status" value="1"/>
</dbReference>
<accession>T0RIK1</accession>
<dbReference type="InterPro" id="IPR005821">
    <property type="entry name" value="Ion_trans_dom"/>
</dbReference>
<dbReference type="OMA" id="LECNATR"/>
<dbReference type="GO" id="GO:0003254">
    <property type="term" value="P:regulation of membrane depolarization"/>
    <property type="evidence" value="ECO:0007669"/>
    <property type="project" value="TreeGrafter"/>
</dbReference>
<dbReference type="GO" id="GO:0098855">
    <property type="term" value="C:HCN channel complex"/>
    <property type="evidence" value="ECO:0007669"/>
    <property type="project" value="TreeGrafter"/>
</dbReference>
<dbReference type="CDD" id="cd00038">
    <property type="entry name" value="CAP_ED"/>
    <property type="match status" value="1"/>
</dbReference>
<feature type="transmembrane region" description="Helical" evidence="10">
    <location>
        <begin position="205"/>
        <end position="229"/>
    </location>
</feature>
<dbReference type="VEuPathDB" id="FungiDB:SDRG_12679"/>
<comment type="subcellular location">
    <subcellularLocation>
        <location evidence="1">Membrane</location>
        <topology evidence="1">Multi-pass membrane protein</topology>
    </subcellularLocation>
</comment>
<evidence type="ECO:0000256" key="10">
    <source>
        <dbReference type="SAM" id="Phobius"/>
    </source>
</evidence>
<dbReference type="PANTHER" id="PTHR45689">
    <property type="entry name" value="I[[H]] CHANNEL, ISOFORM E"/>
    <property type="match status" value="1"/>
</dbReference>
<proteinExistence type="predicted"/>
<feature type="transmembrane region" description="Helical" evidence="10">
    <location>
        <begin position="111"/>
        <end position="136"/>
    </location>
</feature>
<dbReference type="eggNOG" id="KOG0498">
    <property type="taxonomic scope" value="Eukaryota"/>
</dbReference>
<keyword evidence="6 10" id="KW-0472">Membrane</keyword>
<keyword evidence="4 10" id="KW-1133">Transmembrane helix</keyword>
<dbReference type="Pfam" id="PF00520">
    <property type="entry name" value="Ion_trans"/>
    <property type="match status" value="1"/>
</dbReference>
<keyword evidence="8" id="KW-0407">Ion channel</keyword>
<evidence type="ECO:0000313" key="13">
    <source>
        <dbReference type="Proteomes" id="UP000030762"/>
    </source>
</evidence>
<keyword evidence="5" id="KW-0406">Ion transport</keyword>
<feature type="transmembrane region" description="Helical" evidence="10">
    <location>
        <begin position="81"/>
        <end position="99"/>
    </location>
</feature>
<dbReference type="GeneID" id="19953406"/>
<keyword evidence="13" id="KW-1185">Reference proteome</keyword>
<evidence type="ECO:0000256" key="9">
    <source>
        <dbReference type="SAM" id="MobiDB-lite"/>
    </source>
</evidence>
<evidence type="ECO:0000259" key="11">
    <source>
        <dbReference type="PROSITE" id="PS50042"/>
    </source>
</evidence>
<dbReference type="Gene3D" id="2.60.120.10">
    <property type="entry name" value="Jelly Rolls"/>
    <property type="match status" value="1"/>
</dbReference>
<keyword evidence="7" id="KW-1071">Ligand-gated ion channel</keyword>
<gene>
    <name evidence="12" type="ORF">SDRG_12679</name>
</gene>
<dbReference type="InterPro" id="IPR014710">
    <property type="entry name" value="RmlC-like_jellyroll"/>
</dbReference>
<feature type="transmembrane region" description="Helical" evidence="10">
    <location>
        <begin position="306"/>
        <end position="335"/>
    </location>
</feature>
<dbReference type="InParanoid" id="T0RIK1"/>
<keyword evidence="2" id="KW-0813">Transport</keyword>